<feature type="compositionally biased region" description="Basic residues" evidence="1">
    <location>
        <begin position="76"/>
        <end position="89"/>
    </location>
</feature>
<dbReference type="EMBL" id="JADCTT010000014">
    <property type="protein sequence ID" value="KAF9744354.1"/>
    <property type="molecule type" value="Genomic_DNA"/>
</dbReference>
<dbReference type="Proteomes" id="UP000616885">
    <property type="component" value="Unassembled WGS sequence"/>
</dbReference>
<reference evidence="3" key="1">
    <citation type="submission" date="2020-10" db="EMBL/GenBank/DDBJ databases">
        <title>High-Quality Genome Resource of Clonostachys rosea strain S41 by Oxford Nanopore Long-Read Sequencing.</title>
        <authorList>
            <person name="Wang H."/>
        </authorList>
    </citation>
    <scope>NUCLEOTIDE SEQUENCE</scope>
    <source>
        <strain evidence="3">S41</strain>
    </source>
</reference>
<dbReference type="AlphaFoldDB" id="A0A8H7K357"/>
<sequence length="158" mass="17111">MVNFRQLSVAIGLLLLNFPVQALATETGHSRSGVGNRARRDIDSAALPADLEARDPFFGLIGLAAKGIGKGVSAIVKHKNSQNKHKRRSPLAGQGGKRPQRGLPGDVGQPASQRGAREREREHCAGFEDEASPRYAYAGRLHKGIYLGELVGIPRRIW</sequence>
<evidence type="ECO:0000313" key="3">
    <source>
        <dbReference type="EMBL" id="KAF9744354.1"/>
    </source>
</evidence>
<feature type="signal peptide" evidence="2">
    <location>
        <begin position="1"/>
        <end position="24"/>
    </location>
</feature>
<feature type="chain" id="PRO_5034758600" evidence="2">
    <location>
        <begin position="25"/>
        <end position="158"/>
    </location>
</feature>
<organism evidence="3 4">
    <name type="scientific">Bionectria ochroleuca</name>
    <name type="common">Gliocladium roseum</name>
    <dbReference type="NCBI Taxonomy" id="29856"/>
    <lineage>
        <taxon>Eukaryota</taxon>
        <taxon>Fungi</taxon>
        <taxon>Dikarya</taxon>
        <taxon>Ascomycota</taxon>
        <taxon>Pezizomycotina</taxon>
        <taxon>Sordariomycetes</taxon>
        <taxon>Hypocreomycetidae</taxon>
        <taxon>Hypocreales</taxon>
        <taxon>Bionectriaceae</taxon>
        <taxon>Clonostachys</taxon>
    </lineage>
</organism>
<comment type="caution">
    <text evidence="3">The sequence shown here is derived from an EMBL/GenBank/DDBJ whole genome shotgun (WGS) entry which is preliminary data.</text>
</comment>
<feature type="region of interest" description="Disordered" evidence="1">
    <location>
        <begin position="75"/>
        <end position="127"/>
    </location>
</feature>
<evidence type="ECO:0000256" key="1">
    <source>
        <dbReference type="SAM" id="MobiDB-lite"/>
    </source>
</evidence>
<gene>
    <name evidence="3" type="ORF">IM811_005135</name>
</gene>
<accession>A0A8H7K357</accession>
<evidence type="ECO:0000256" key="2">
    <source>
        <dbReference type="SAM" id="SignalP"/>
    </source>
</evidence>
<evidence type="ECO:0000313" key="4">
    <source>
        <dbReference type="Proteomes" id="UP000616885"/>
    </source>
</evidence>
<protein>
    <submittedName>
        <fullName evidence="3">Uncharacterized protein</fullName>
    </submittedName>
</protein>
<name>A0A8H7K357_BIOOC</name>
<feature type="compositionally biased region" description="Basic and acidic residues" evidence="1">
    <location>
        <begin position="115"/>
        <end position="126"/>
    </location>
</feature>
<proteinExistence type="predicted"/>
<keyword evidence="2" id="KW-0732">Signal</keyword>